<dbReference type="SUPFAM" id="SSF56300">
    <property type="entry name" value="Metallo-dependent phosphatases"/>
    <property type="match status" value="1"/>
</dbReference>
<evidence type="ECO:0000313" key="3">
    <source>
        <dbReference type="EMBL" id="KIL49380.1"/>
    </source>
</evidence>
<evidence type="ECO:0000256" key="1">
    <source>
        <dbReference type="SAM" id="Phobius"/>
    </source>
</evidence>
<dbReference type="Pfam" id="PF00149">
    <property type="entry name" value="Metallophos"/>
    <property type="match status" value="1"/>
</dbReference>
<dbReference type="InterPro" id="IPR029052">
    <property type="entry name" value="Metallo-depent_PP-like"/>
</dbReference>
<evidence type="ECO:0000259" key="2">
    <source>
        <dbReference type="Pfam" id="PF00149"/>
    </source>
</evidence>
<dbReference type="PATRIC" id="fig|889306.3.peg.851"/>
<proteinExistence type="predicted"/>
<dbReference type="Proteomes" id="UP000031938">
    <property type="component" value="Unassembled WGS sequence"/>
</dbReference>
<keyword evidence="1" id="KW-1133">Transmembrane helix</keyword>
<dbReference type="PANTHER" id="PTHR31302">
    <property type="entry name" value="TRANSMEMBRANE PROTEIN WITH METALLOPHOSPHOESTERASE DOMAIN-RELATED"/>
    <property type="match status" value="1"/>
</dbReference>
<accession>A0A0C2RGT1</accession>
<protein>
    <recommendedName>
        <fullName evidence="2">Calcineurin-like phosphoesterase domain-containing protein</fullName>
    </recommendedName>
</protein>
<gene>
    <name evidence="3" type="ORF">KP78_08480</name>
</gene>
<feature type="transmembrane region" description="Helical" evidence="1">
    <location>
        <begin position="7"/>
        <end position="25"/>
    </location>
</feature>
<dbReference type="InterPro" id="IPR004843">
    <property type="entry name" value="Calcineurin-like_PHP"/>
</dbReference>
<dbReference type="STRING" id="889306.KP78_08480"/>
<keyword evidence="1" id="KW-0812">Transmembrane</keyword>
<dbReference type="EMBL" id="JXRP01000009">
    <property type="protein sequence ID" value="KIL49380.1"/>
    <property type="molecule type" value="Genomic_DNA"/>
</dbReference>
<keyword evidence="4" id="KW-1185">Reference proteome</keyword>
<dbReference type="RefSeq" id="WP_041086516.1">
    <property type="nucleotide sequence ID" value="NZ_JXRP01000009.1"/>
</dbReference>
<comment type="caution">
    <text evidence="3">The sequence shown here is derived from an EMBL/GenBank/DDBJ whole genome shotgun (WGS) entry which is preliminary data.</text>
</comment>
<dbReference type="AlphaFoldDB" id="A0A0C2RGT1"/>
<feature type="domain" description="Calcineurin-like phosphoesterase" evidence="2">
    <location>
        <begin position="50"/>
        <end position="255"/>
    </location>
</feature>
<evidence type="ECO:0000313" key="4">
    <source>
        <dbReference type="Proteomes" id="UP000031938"/>
    </source>
</evidence>
<dbReference type="PANTHER" id="PTHR31302:SF0">
    <property type="entry name" value="TRANSMEMBRANE PROTEIN WITH METALLOPHOSPHOESTERASE DOMAIN"/>
    <property type="match status" value="1"/>
</dbReference>
<keyword evidence="1" id="KW-0472">Membrane</keyword>
<sequence>MRKRGGKILIWLVILLVVPVIYVIWENQRITVAEQEVEIDQLPDEFENFTILQISDLHEKEFGENQKNLIKAVNSIEYDAIVFTGDMLNSTESTAYEAFYSFVEGITNKENALYIPGNADPESYKLNSQGTLVKDEFIAGMEERGVKLLESVHSIEAGESALHFTEFELSLWTYTTEPRNIQGVVQPTYISLPQYEDRRNQLMKEMAVLDDLQASDVVIALNHYPVVDARIDHITSSAVLTFRAYDLILAGHYHGGQIRLPFLGVVFVPEPWYERSGLFPPRDRVKGLWEYKGTKQYVSTGLGSSGALPYLNFRVFNPPEINVLKLKASK</sequence>
<reference evidence="3 4" key="1">
    <citation type="submission" date="2015-01" db="EMBL/GenBank/DDBJ databases">
        <title>Genome sequencing of Jeotgalibacillus soli.</title>
        <authorList>
            <person name="Goh K.M."/>
            <person name="Chan K.-G."/>
            <person name="Yaakop A.S."/>
            <person name="Ee R."/>
            <person name="Gan H.M."/>
            <person name="Chan C.S."/>
        </authorList>
    </citation>
    <scope>NUCLEOTIDE SEQUENCE [LARGE SCALE GENOMIC DNA]</scope>
    <source>
        <strain evidence="3 4">P9</strain>
    </source>
</reference>
<name>A0A0C2RGT1_9BACL</name>
<dbReference type="Gene3D" id="3.60.21.10">
    <property type="match status" value="1"/>
</dbReference>
<dbReference type="GO" id="GO:0016787">
    <property type="term" value="F:hydrolase activity"/>
    <property type="evidence" value="ECO:0007669"/>
    <property type="project" value="InterPro"/>
</dbReference>
<organism evidence="3 4">
    <name type="scientific">Jeotgalibacillus soli</name>
    <dbReference type="NCBI Taxonomy" id="889306"/>
    <lineage>
        <taxon>Bacteria</taxon>
        <taxon>Bacillati</taxon>
        <taxon>Bacillota</taxon>
        <taxon>Bacilli</taxon>
        <taxon>Bacillales</taxon>
        <taxon>Caryophanaceae</taxon>
        <taxon>Jeotgalibacillus</taxon>
    </lineage>
</organism>
<dbReference type="InterPro" id="IPR051158">
    <property type="entry name" value="Metallophosphoesterase_sf"/>
</dbReference>
<dbReference type="OrthoDB" id="9780884at2"/>